<evidence type="ECO:0000313" key="2">
    <source>
        <dbReference type="Proteomes" id="UP000324222"/>
    </source>
</evidence>
<dbReference type="Proteomes" id="UP000324222">
    <property type="component" value="Unassembled WGS sequence"/>
</dbReference>
<dbReference type="PANTHER" id="PTHR23278:SF19">
    <property type="entry name" value="OBSCURIN"/>
    <property type="match status" value="1"/>
</dbReference>
<comment type="caution">
    <text evidence="1">The sequence shown here is derived from an EMBL/GenBank/DDBJ whole genome shotgun (WGS) entry which is preliminary data.</text>
</comment>
<dbReference type="EMBL" id="VSRR010104952">
    <property type="protein sequence ID" value="MPC96189.1"/>
    <property type="molecule type" value="Genomic_DNA"/>
</dbReference>
<name>A0A5B7JMX9_PORTR</name>
<dbReference type="AlphaFoldDB" id="A0A5B7JMX9"/>
<gene>
    <name evidence="1" type="ORF">E2C01_091431</name>
</gene>
<sequence>MTADSPVCRTGQKWVYGIARNEMVHVSCQVDAHPKHVSFAWKFNNSDQTTDISEAHITNNLTLSTVSSYRLCMCLSAQKKYK</sequence>
<dbReference type="Gene3D" id="2.60.40.10">
    <property type="entry name" value="Immunoglobulins"/>
    <property type="match status" value="1"/>
</dbReference>
<evidence type="ECO:0008006" key="3">
    <source>
        <dbReference type="Google" id="ProtNLM"/>
    </source>
</evidence>
<proteinExistence type="predicted"/>
<accession>A0A5B7JMX9</accession>
<keyword evidence="2" id="KW-1185">Reference proteome</keyword>
<dbReference type="InterPro" id="IPR013783">
    <property type="entry name" value="Ig-like_fold"/>
</dbReference>
<evidence type="ECO:0000313" key="1">
    <source>
        <dbReference type="EMBL" id="MPC96189.1"/>
    </source>
</evidence>
<reference evidence="1 2" key="1">
    <citation type="submission" date="2019-05" db="EMBL/GenBank/DDBJ databases">
        <title>Another draft genome of Portunus trituberculatus and its Hox gene families provides insights of decapod evolution.</title>
        <authorList>
            <person name="Jeong J.-H."/>
            <person name="Song I."/>
            <person name="Kim S."/>
            <person name="Choi T."/>
            <person name="Kim D."/>
            <person name="Ryu S."/>
            <person name="Kim W."/>
        </authorList>
    </citation>
    <scope>NUCLEOTIDE SEQUENCE [LARGE SCALE GENOMIC DNA]</scope>
    <source>
        <tissue evidence="1">Muscle</tissue>
    </source>
</reference>
<protein>
    <recommendedName>
        <fullName evidence="3">Ig-like domain-containing protein</fullName>
    </recommendedName>
</protein>
<organism evidence="1 2">
    <name type="scientific">Portunus trituberculatus</name>
    <name type="common">Swimming crab</name>
    <name type="synonym">Neptunus trituberculatus</name>
    <dbReference type="NCBI Taxonomy" id="210409"/>
    <lineage>
        <taxon>Eukaryota</taxon>
        <taxon>Metazoa</taxon>
        <taxon>Ecdysozoa</taxon>
        <taxon>Arthropoda</taxon>
        <taxon>Crustacea</taxon>
        <taxon>Multicrustacea</taxon>
        <taxon>Malacostraca</taxon>
        <taxon>Eumalacostraca</taxon>
        <taxon>Eucarida</taxon>
        <taxon>Decapoda</taxon>
        <taxon>Pleocyemata</taxon>
        <taxon>Brachyura</taxon>
        <taxon>Eubrachyura</taxon>
        <taxon>Portunoidea</taxon>
        <taxon>Portunidae</taxon>
        <taxon>Portuninae</taxon>
        <taxon>Portunus</taxon>
    </lineage>
</organism>
<dbReference type="SUPFAM" id="SSF48726">
    <property type="entry name" value="Immunoglobulin"/>
    <property type="match status" value="1"/>
</dbReference>
<dbReference type="PANTHER" id="PTHR23278">
    <property type="entry name" value="SIDESTEP PROTEIN"/>
    <property type="match status" value="1"/>
</dbReference>
<dbReference type="InterPro" id="IPR036179">
    <property type="entry name" value="Ig-like_dom_sf"/>
</dbReference>